<keyword evidence="2" id="KW-1185">Reference proteome</keyword>
<sequence>MTKRELSQVADILRPIAQDTDGKLQIAYRGSTEKPDG</sequence>
<reference evidence="1 2" key="1">
    <citation type="submission" date="2020-08" db="EMBL/GenBank/DDBJ databases">
        <title>Genomic Encyclopedia of Type Strains, Phase IV (KMG-IV): sequencing the most valuable type-strain genomes for metagenomic binning, comparative biology and taxonomic classification.</title>
        <authorList>
            <person name="Goeker M."/>
        </authorList>
    </citation>
    <scope>NUCLEOTIDE SEQUENCE [LARGE SCALE GENOMIC DNA]</scope>
    <source>
        <strain evidence="1 2">DSM 102850</strain>
    </source>
</reference>
<proteinExistence type="predicted"/>
<dbReference type="AlphaFoldDB" id="A0A840I7M8"/>
<accession>A0A840I7M8</accession>
<evidence type="ECO:0000313" key="1">
    <source>
        <dbReference type="EMBL" id="MBB4660263.1"/>
    </source>
</evidence>
<evidence type="ECO:0000313" key="2">
    <source>
        <dbReference type="Proteomes" id="UP000563524"/>
    </source>
</evidence>
<protein>
    <submittedName>
        <fullName evidence="1">Uncharacterized protein</fullName>
    </submittedName>
</protein>
<dbReference type="Proteomes" id="UP000563524">
    <property type="component" value="Unassembled WGS sequence"/>
</dbReference>
<dbReference type="EMBL" id="JACHOB010000007">
    <property type="protein sequence ID" value="MBB4660263.1"/>
    <property type="molecule type" value="Genomic_DNA"/>
</dbReference>
<name>A0A840I7M8_9PROT</name>
<organism evidence="1 2">
    <name type="scientific">Parvularcula dongshanensis</name>
    <dbReference type="NCBI Taxonomy" id="1173995"/>
    <lineage>
        <taxon>Bacteria</taxon>
        <taxon>Pseudomonadati</taxon>
        <taxon>Pseudomonadota</taxon>
        <taxon>Alphaproteobacteria</taxon>
        <taxon>Parvularculales</taxon>
        <taxon>Parvularculaceae</taxon>
        <taxon>Parvularcula</taxon>
    </lineage>
</organism>
<gene>
    <name evidence="1" type="ORF">GGQ59_002813</name>
</gene>
<comment type="caution">
    <text evidence="1">The sequence shown here is derived from an EMBL/GenBank/DDBJ whole genome shotgun (WGS) entry which is preliminary data.</text>
</comment>